<dbReference type="EMBL" id="QKRX01000003">
    <property type="protein sequence ID" value="RAU18859.1"/>
    <property type="molecule type" value="Genomic_DNA"/>
</dbReference>
<evidence type="ECO:0000313" key="2">
    <source>
        <dbReference type="EMBL" id="RAU18859.1"/>
    </source>
</evidence>
<gene>
    <name evidence="2" type="ORF">DN062_05090</name>
</gene>
<comment type="caution">
    <text evidence="2">The sequence shown here is derived from an EMBL/GenBank/DDBJ whole genome shotgun (WGS) entry which is preliminary data.</text>
</comment>
<evidence type="ECO:0000256" key="1">
    <source>
        <dbReference type="SAM" id="Phobius"/>
    </source>
</evidence>
<protein>
    <submittedName>
        <fullName evidence="2">DUF3087 domain-containing protein</fullName>
    </submittedName>
</protein>
<dbReference type="RefSeq" id="WP_112158181.1">
    <property type="nucleotide sequence ID" value="NZ_QKRX01000003.1"/>
</dbReference>
<keyword evidence="3" id="KW-1185">Reference proteome</keyword>
<accession>A0A364NP32</accession>
<feature type="transmembrane region" description="Helical" evidence="1">
    <location>
        <begin position="24"/>
        <end position="45"/>
    </location>
</feature>
<organism evidence="2 3">
    <name type="scientific">Nitrincola tibetensis</name>
    <dbReference type="NCBI Taxonomy" id="2219697"/>
    <lineage>
        <taxon>Bacteria</taxon>
        <taxon>Pseudomonadati</taxon>
        <taxon>Pseudomonadota</taxon>
        <taxon>Gammaproteobacteria</taxon>
        <taxon>Oceanospirillales</taxon>
        <taxon>Oceanospirillaceae</taxon>
        <taxon>Nitrincola</taxon>
    </lineage>
</organism>
<keyword evidence="1" id="KW-1133">Transmembrane helix</keyword>
<dbReference type="OrthoDB" id="6118461at2"/>
<reference evidence="2 3" key="1">
    <citation type="submission" date="2018-06" db="EMBL/GenBank/DDBJ databases">
        <title>Nitrincola tibetense sp. nov., isolated from Lake XuguoCo on Tibetan Plateau.</title>
        <authorList>
            <person name="Xing P."/>
        </authorList>
    </citation>
    <scope>NUCLEOTIDE SEQUENCE [LARGE SCALE GENOMIC DNA]</scope>
    <source>
        <strain evidence="3">xg18</strain>
    </source>
</reference>
<name>A0A364NP32_9GAMM</name>
<dbReference type="Proteomes" id="UP000250744">
    <property type="component" value="Unassembled WGS sequence"/>
</dbReference>
<proteinExistence type="predicted"/>
<dbReference type="InterPro" id="IPR021438">
    <property type="entry name" value="DUF3087"/>
</dbReference>
<dbReference type="Pfam" id="PF11286">
    <property type="entry name" value="DUF3087"/>
    <property type="match status" value="1"/>
</dbReference>
<dbReference type="AlphaFoldDB" id="A0A364NP32"/>
<keyword evidence="1" id="KW-0812">Transmembrane</keyword>
<evidence type="ECO:0000313" key="3">
    <source>
        <dbReference type="Proteomes" id="UP000250744"/>
    </source>
</evidence>
<feature type="transmembrane region" description="Helical" evidence="1">
    <location>
        <begin position="57"/>
        <end position="75"/>
    </location>
</feature>
<sequence length="182" mass="20782">MSDIFELEARDPEIYRKETRKNTLILMAIFIVLAMSLATLSVSFFGHPDGNNFKWNAAGVLAGFILTTIIFKQILLRQPWMSSSLYGWKLKRCLMSITNSMHHVETGVEQNDITAIKLLRFYHLGLMQMHQLEGNDGGVSELQKPIQKLLLKIEALELEPQQTRFDSAWIDSVKQSAKQKSV</sequence>
<keyword evidence="1" id="KW-0472">Membrane</keyword>